<dbReference type="PANTHER" id="PTHR30055:SF235">
    <property type="entry name" value="TRANSCRIPTIONAL REGULATORY PROTEIN"/>
    <property type="match status" value="1"/>
</dbReference>
<dbReference type="PANTHER" id="PTHR30055">
    <property type="entry name" value="HTH-TYPE TRANSCRIPTIONAL REGULATOR RUTR"/>
    <property type="match status" value="1"/>
</dbReference>
<sequence length="233" mass="25220">MMSNRGSAKDAMIEVAERMFAERGLDGVSMRDIASAAGQKNNSAVQYHFGGRDGLILEVFRRRMAVVNAAREEFLAMIDDEGRGQDVRALVEAVLVPLANYIAERGVGSYYAQFLVRVTPSLDFDAPDLAAISVSSREVSRRLMDVLDHLPRRVAVARVDLMLNMGVSALAVFEQRCADDNPVAHASFAETVHHVIDMSVAALEAPCSPMNSADDAVDRVAVGQGLREAEGSP</sequence>
<dbReference type="AlphaFoldDB" id="A0A379M149"/>
<evidence type="ECO:0000313" key="3">
    <source>
        <dbReference type="EMBL" id="SUE15476.1"/>
    </source>
</evidence>
<dbReference type="Proteomes" id="UP000254569">
    <property type="component" value="Unassembled WGS sequence"/>
</dbReference>
<dbReference type="SUPFAM" id="SSF46689">
    <property type="entry name" value="Homeodomain-like"/>
    <property type="match status" value="1"/>
</dbReference>
<reference evidence="3 4" key="1">
    <citation type="submission" date="2018-06" db="EMBL/GenBank/DDBJ databases">
        <authorList>
            <consortium name="Pathogen Informatics"/>
            <person name="Doyle S."/>
        </authorList>
    </citation>
    <scope>NUCLEOTIDE SEQUENCE [LARGE SCALE GENOMIC DNA]</scope>
    <source>
        <strain evidence="3 4">NCTC13296</strain>
    </source>
</reference>
<organism evidence="3 4">
    <name type="scientific">Rhodococcus gordoniae</name>
    <dbReference type="NCBI Taxonomy" id="223392"/>
    <lineage>
        <taxon>Bacteria</taxon>
        <taxon>Bacillati</taxon>
        <taxon>Actinomycetota</taxon>
        <taxon>Actinomycetes</taxon>
        <taxon>Mycobacteriales</taxon>
        <taxon>Nocardiaceae</taxon>
        <taxon>Rhodococcus</taxon>
    </lineage>
</organism>
<dbReference type="EMBL" id="UGVI01000001">
    <property type="protein sequence ID" value="SUE15476.1"/>
    <property type="molecule type" value="Genomic_DNA"/>
</dbReference>
<dbReference type="GO" id="GO:0000976">
    <property type="term" value="F:transcription cis-regulatory region binding"/>
    <property type="evidence" value="ECO:0007669"/>
    <property type="project" value="TreeGrafter"/>
</dbReference>
<dbReference type="Pfam" id="PF00440">
    <property type="entry name" value="TetR_N"/>
    <property type="match status" value="1"/>
</dbReference>
<dbReference type="OrthoDB" id="2356263at2"/>
<name>A0A379M149_9NOCA</name>
<evidence type="ECO:0000313" key="4">
    <source>
        <dbReference type="Proteomes" id="UP000254569"/>
    </source>
</evidence>
<dbReference type="InterPro" id="IPR009057">
    <property type="entry name" value="Homeodomain-like_sf"/>
</dbReference>
<accession>A0A379M149</accession>
<dbReference type="InterPro" id="IPR001647">
    <property type="entry name" value="HTH_TetR"/>
</dbReference>
<dbReference type="InterPro" id="IPR050109">
    <property type="entry name" value="HTH-type_TetR-like_transc_reg"/>
</dbReference>
<gene>
    <name evidence="3" type="ORF">NCTC13296_02339</name>
</gene>
<evidence type="ECO:0000256" key="1">
    <source>
        <dbReference type="ARBA" id="ARBA00023125"/>
    </source>
</evidence>
<dbReference type="Gene3D" id="1.10.357.10">
    <property type="entry name" value="Tetracycline Repressor, domain 2"/>
    <property type="match status" value="1"/>
</dbReference>
<dbReference type="RefSeq" id="WP_064063537.1">
    <property type="nucleotide sequence ID" value="NZ_LPZN01000015.1"/>
</dbReference>
<evidence type="ECO:0000259" key="2">
    <source>
        <dbReference type="Pfam" id="PF00440"/>
    </source>
</evidence>
<keyword evidence="4" id="KW-1185">Reference proteome</keyword>
<proteinExistence type="predicted"/>
<protein>
    <submittedName>
        <fullName evidence="3">TetR family transcriptional regulator</fullName>
    </submittedName>
</protein>
<feature type="domain" description="HTH tetR-type" evidence="2">
    <location>
        <begin position="13"/>
        <end position="59"/>
    </location>
</feature>
<dbReference type="GO" id="GO:0003700">
    <property type="term" value="F:DNA-binding transcription factor activity"/>
    <property type="evidence" value="ECO:0007669"/>
    <property type="project" value="TreeGrafter"/>
</dbReference>
<keyword evidence="1" id="KW-0238">DNA-binding</keyword>